<reference evidence="4" key="1">
    <citation type="submission" date="2011-01" db="EMBL/GenBank/DDBJ databases">
        <authorList>
            <person name="Muzny D."/>
            <person name="Qin X."/>
            <person name="Buhay C."/>
            <person name="Dugan-Rocha S."/>
            <person name="Ding Y."/>
            <person name="Chen G."/>
            <person name="Hawes A."/>
            <person name="Holder M."/>
            <person name="Jhangiani S."/>
            <person name="Johnson A."/>
            <person name="Khan Z."/>
            <person name="Li Z."/>
            <person name="Liu W."/>
            <person name="Liu X."/>
            <person name="Perez L."/>
            <person name="Shen H."/>
            <person name="Wang Q."/>
            <person name="Watt J."/>
            <person name="Xi L."/>
            <person name="Xin Y."/>
            <person name="Zhou J."/>
            <person name="Deng J."/>
            <person name="Jiang H."/>
            <person name="Liu Y."/>
            <person name="Qu J."/>
            <person name="Song X.-Z."/>
            <person name="Zhang L."/>
            <person name="Villasana D."/>
            <person name="Johnson A."/>
            <person name="Liu J."/>
            <person name="Liyanage D."/>
            <person name="Lorensuhewa L."/>
            <person name="Robinson T."/>
            <person name="Song A."/>
            <person name="Song B.-B."/>
            <person name="Dinh H."/>
            <person name="Thornton R."/>
            <person name="Coyle M."/>
            <person name="Francisco L."/>
            <person name="Jackson L."/>
            <person name="Javaid M."/>
            <person name="Korchina V."/>
            <person name="Kovar C."/>
            <person name="Mata R."/>
            <person name="Mathew T."/>
            <person name="Ngo R."/>
            <person name="Nguyen L."/>
            <person name="Nguyen N."/>
            <person name="Okwuonu G."/>
            <person name="Ongeri F."/>
            <person name="Pham C."/>
            <person name="Simmons D."/>
            <person name="Wilczek-Boney K."/>
            <person name="Hale W."/>
            <person name="Jakkamsetti A."/>
            <person name="Pham P."/>
            <person name="Ruth R."/>
            <person name="San Lucas F."/>
            <person name="Warren J."/>
            <person name="Zhang J."/>
            <person name="Zhao Z."/>
            <person name="Zhou C."/>
            <person name="Zhu D."/>
            <person name="Lee S."/>
            <person name="Bess C."/>
            <person name="Blankenburg K."/>
            <person name="Forbes L."/>
            <person name="Fu Q."/>
            <person name="Gubbala S."/>
            <person name="Hirani K."/>
            <person name="Jayaseelan J.C."/>
            <person name="Lara F."/>
            <person name="Munidasa M."/>
            <person name="Palculict T."/>
            <person name="Patil S."/>
            <person name="Pu L.-L."/>
            <person name="Saada N."/>
            <person name="Tang L."/>
            <person name="Weissenberger G."/>
            <person name="Zhu Y."/>
            <person name="Hemphill L."/>
            <person name="Shang Y."/>
            <person name="Youmans B."/>
            <person name="Ayvaz T."/>
            <person name="Ross M."/>
            <person name="Santibanez J."/>
            <person name="Aqrawi P."/>
            <person name="Gross S."/>
            <person name="Joshi V."/>
            <person name="Fowler G."/>
            <person name="Nazareth L."/>
            <person name="Reid J."/>
            <person name="Worley K."/>
            <person name="Petrosino J."/>
            <person name="Highlander S."/>
            <person name="Gibbs R."/>
        </authorList>
    </citation>
    <scope>NUCLEOTIDE SEQUENCE [LARGE SCALE GENOMIC DNA]</scope>
    <source>
        <strain evidence="4">ATCC 33269</strain>
    </source>
</reference>
<dbReference type="Gene3D" id="2.60.40.10">
    <property type="entry name" value="Immunoglobulins"/>
    <property type="match status" value="1"/>
</dbReference>
<dbReference type="Pfam" id="PF16404">
    <property type="entry name" value="BT_2262-like_C"/>
    <property type="match status" value="1"/>
</dbReference>
<dbReference type="EMBL" id="AEPE02000002">
    <property type="protein sequence ID" value="EFZ38298.1"/>
    <property type="molecule type" value="Genomic_DNA"/>
</dbReference>
<gene>
    <name evidence="4" type="ORF">HMPREF0663_10667</name>
</gene>
<proteinExistence type="predicted"/>
<feature type="signal peptide" evidence="1">
    <location>
        <begin position="1"/>
        <end position="21"/>
    </location>
</feature>
<evidence type="ECO:0000259" key="2">
    <source>
        <dbReference type="Pfam" id="PF16403"/>
    </source>
</evidence>
<feature type="chain" id="PRO_5003224087" description="Pesticidal crystal protein Cry22Aa Ig-like domain-containing protein" evidence="1">
    <location>
        <begin position="22"/>
        <end position="231"/>
    </location>
</feature>
<comment type="caution">
    <text evidence="4">The sequence shown here is derived from an EMBL/GenBank/DDBJ whole genome shotgun (WGS) entry which is preliminary data.</text>
</comment>
<evidence type="ECO:0000313" key="4">
    <source>
        <dbReference type="EMBL" id="EFZ38298.1"/>
    </source>
</evidence>
<dbReference type="Proteomes" id="UP000005580">
    <property type="component" value="Unassembled WGS sequence"/>
</dbReference>
<dbReference type="AlphaFoldDB" id="E7RNG7"/>
<name>E7RNG7_9BACT</name>
<keyword evidence="5" id="KW-1185">Reference proteome</keyword>
<feature type="domain" description="Pesticidal crystal protein Cry22Aa Ig-like" evidence="2">
    <location>
        <begin position="36"/>
        <end position="106"/>
    </location>
</feature>
<dbReference type="HOGENOM" id="CLU_104611_0_0_10"/>
<sequence>MKKILYSMLAALVLLSAGACGDDEYTDSRITNYVTINLKGGSVYTVSVGSSYTDPGFTALEGTTDVTDKVKVEGEVDATKVGVYPVTYSAANTDGFSKSVTRTVIVYNSTITTDLSGTYVLQEGSYRLRRGTQTPYSGYKIEISKAADGVFHISDFLGGYYDQRSGYGAAYALTGYFSLNADNSLTALSSFLSGWGDSLDDGFSGTYTPQTGVISYMAPYAGMEFHVILKK</sequence>
<keyword evidence="1" id="KW-0732">Signal</keyword>
<evidence type="ECO:0000256" key="1">
    <source>
        <dbReference type="SAM" id="SignalP"/>
    </source>
</evidence>
<dbReference type="Pfam" id="PF16403">
    <property type="entry name" value="Bact_surface_Ig-like"/>
    <property type="match status" value="1"/>
</dbReference>
<dbReference type="InterPro" id="IPR032180">
    <property type="entry name" value="BT_2262-like_C"/>
</dbReference>
<protein>
    <recommendedName>
        <fullName evidence="6">Pesticidal crystal protein Cry22Aa Ig-like domain-containing protein</fullName>
    </recommendedName>
</protein>
<evidence type="ECO:0008006" key="6">
    <source>
        <dbReference type="Google" id="ProtNLM"/>
    </source>
</evidence>
<dbReference type="eggNOG" id="ENOG5032SU0">
    <property type="taxonomic scope" value="Bacteria"/>
</dbReference>
<evidence type="ECO:0000313" key="5">
    <source>
        <dbReference type="Proteomes" id="UP000005580"/>
    </source>
</evidence>
<evidence type="ECO:0000259" key="3">
    <source>
        <dbReference type="Pfam" id="PF16404"/>
    </source>
</evidence>
<dbReference type="PROSITE" id="PS51257">
    <property type="entry name" value="PROKAR_LIPOPROTEIN"/>
    <property type="match status" value="1"/>
</dbReference>
<organism evidence="4 5">
    <name type="scientific">Hoylesella oralis ATCC 33269</name>
    <dbReference type="NCBI Taxonomy" id="873533"/>
    <lineage>
        <taxon>Bacteria</taxon>
        <taxon>Pseudomonadati</taxon>
        <taxon>Bacteroidota</taxon>
        <taxon>Bacteroidia</taxon>
        <taxon>Bacteroidales</taxon>
        <taxon>Prevotellaceae</taxon>
        <taxon>Hoylesella</taxon>
    </lineage>
</organism>
<dbReference type="InterPro" id="IPR032179">
    <property type="entry name" value="Cry22Aa_Ig-like"/>
</dbReference>
<dbReference type="STRING" id="28134.SAMN05444288_0206"/>
<dbReference type="InterPro" id="IPR013783">
    <property type="entry name" value="Ig-like_fold"/>
</dbReference>
<dbReference type="RefSeq" id="WP_004369385.1">
    <property type="nucleotide sequence ID" value="NZ_GL833119.1"/>
</dbReference>
<accession>E7RNG7</accession>
<feature type="domain" description="BT-2262-like C-terminal" evidence="3">
    <location>
        <begin position="109"/>
        <end position="231"/>
    </location>
</feature>